<keyword evidence="1" id="KW-0812">Transmembrane</keyword>
<accession>A0A7V8SZS8</accession>
<evidence type="ECO:0000313" key="2">
    <source>
        <dbReference type="EMBL" id="MBA0088423.1"/>
    </source>
</evidence>
<evidence type="ECO:0000313" key="3">
    <source>
        <dbReference type="Proteomes" id="UP000567293"/>
    </source>
</evidence>
<feature type="transmembrane region" description="Helical" evidence="1">
    <location>
        <begin position="48"/>
        <end position="68"/>
    </location>
</feature>
<organism evidence="2 3">
    <name type="scientific">Candidatus Acidiferrum panamense</name>
    <dbReference type="NCBI Taxonomy" id="2741543"/>
    <lineage>
        <taxon>Bacteria</taxon>
        <taxon>Pseudomonadati</taxon>
        <taxon>Acidobacteriota</taxon>
        <taxon>Terriglobia</taxon>
        <taxon>Candidatus Acidiferrales</taxon>
        <taxon>Candidatus Acidiferrum</taxon>
    </lineage>
</organism>
<dbReference type="AlphaFoldDB" id="A0A7V8SZS8"/>
<feature type="transmembrane region" description="Helical" evidence="1">
    <location>
        <begin position="25"/>
        <end position="42"/>
    </location>
</feature>
<proteinExistence type="predicted"/>
<keyword evidence="3" id="KW-1185">Reference proteome</keyword>
<dbReference type="PANTHER" id="PTHR34205">
    <property type="entry name" value="TRANSMEMBRANE PROTEIN"/>
    <property type="match status" value="1"/>
</dbReference>
<dbReference type="PANTHER" id="PTHR34205:SF2">
    <property type="entry name" value="DUF962 DOMAIN-CONTAINING PROTEIN"/>
    <property type="match status" value="1"/>
</dbReference>
<reference evidence="2" key="1">
    <citation type="submission" date="2020-06" db="EMBL/GenBank/DDBJ databases">
        <title>Legume-microbial interactions unlock mineral nutrients during tropical forest succession.</title>
        <authorList>
            <person name="Epihov D.Z."/>
        </authorList>
    </citation>
    <scope>NUCLEOTIDE SEQUENCE [LARGE SCALE GENOMIC DNA]</scope>
    <source>
        <strain evidence="2">Pan2503</strain>
    </source>
</reference>
<dbReference type="EMBL" id="JACDQQ010002491">
    <property type="protein sequence ID" value="MBA0088423.1"/>
    <property type="molecule type" value="Genomic_DNA"/>
</dbReference>
<name>A0A7V8SZS8_9BACT</name>
<gene>
    <name evidence="2" type="ORF">HRJ53_25840</name>
</gene>
<keyword evidence="1" id="KW-1133">Transmembrane helix</keyword>
<dbReference type="Proteomes" id="UP000567293">
    <property type="component" value="Unassembled WGS sequence"/>
</dbReference>
<evidence type="ECO:0000256" key="1">
    <source>
        <dbReference type="SAM" id="Phobius"/>
    </source>
</evidence>
<protein>
    <submittedName>
        <fullName evidence="2">DUF962 domain-containing protein</fullName>
    </submittedName>
</protein>
<dbReference type="Pfam" id="PF06127">
    <property type="entry name" value="Mpo1-like"/>
    <property type="match status" value="1"/>
</dbReference>
<comment type="caution">
    <text evidence="2">The sequence shown here is derived from an EMBL/GenBank/DDBJ whole genome shotgun (WGS) entry which is preliminary data.</text>
</comment>
<sequence length="109" mass="12632">MNPQKNFASFWPDYVRAHSRPGTRAIHLTGTLAGWALLAAAVALERWWWIALALFVSYALAWISHFFVEHNRPATFEHPLWSWWADQKMVALILMGKMGEEVRRCTALH</sequence>
<keyword evidence="1" id="KW-0472">Membrane</keyword>
<dbReference type="InterPro" id="IPR009305">
    <property type="entry name" value="Mpo1-like"/>
</dbReference>